<dbReference type="AlphaFoldDB" id="A0A6J1C2P2"/>
<evidence type="ECO:0000256" key="2">
    <source>
        <dbReference type="ARBA" id="ARBA00011177"/>
    </source>
</evidence>
<dbReference type="InterPro" id="IPR048258">
    <property type="entry name" value="Cyclins_cyclin-box"/>
</dbReference>
<dbReference type="Gene3D" id="1.10.472.10">
    <property type="entry name" value="Cyclin-like"/>
    <property type="match status" value="2"/>
</dbReference>
<accession>A0A6J1C2P2</accession>
<protein>
    <recommendedName>
        <fullName evidence="6">B-like cyclin</fullName>
    </recommendedName>
</protein>
<feature type="domain" description="Cyclin-like" evidence="9">
    <location>
        <begin position="358"/>
        <end position="446"/>
    </location>
</feature>
<feature type="domain" description="Cyclin-like" evidence="9">
    <location>
        <begin position="261"/>
        <end position="345"/>
    </location>
</feature>
<sequence length="484" mass="54696">MTRDNINFQIEECSGRITRARAKELSDTGGILCSSKSSGDQKHILRVNSKRMASDDIKISSTSSNGLPNKRRAVLKDVTNISRKGYEKNCINASNIQGAKPTRRVSAKAKGNVPLNVSVEILGAEEDANTRLAEDLSKIRVVESRETSLRETMDEKERLMQNTCLTSRECGVSDMMLSVSSEESIPRPNEKHTVPEQSGASNDRGIIDIDSNSKCLQSCSIYAPDIYDRIRVTELDQRPSTIYMEQLQRDITANMRGILVDWLVEVSEEYKLVPDTLYLTVNVIDRFLSQNYIEKKRLQLLGVSSMLIASKYEEICAPRVEDFCFITDNTYTKGEVVEMESEVLNLLHFRLSVPTTKTFLRRFIQSAHASYKVPCIELEFLANYLAELTLVEYSFLKFLPSLIAASAVFLARWTLDQSDHPWNPTLEHYTSYSVSELKTPVLALQELQLNTSGSSLNVIREKYKQTKFKCVATLTSTRSILSLF</sequence>
<evidence type="ECO:0000256" key="1">
    <source>
        <dbReference type="ARBA" id="ARBA00006955"/>
    </source>
</evidence>
<comment type="subunit">
    <text evidence="2">Interacts with the CDC2 protein kinase to form a serine/threonine kinase holoenzyme complex also known as maturation promoting factor (MPF). The cyclin subunit imparts substrate specificity to the complex.</text>
</comment>
<dbReference type="SMART" id="SM01332">
    <property type="entry name" value="Cyclin_C"/>
    <property type="match status" value="1"/>
</dbReference>
<dbReference type="Pfam" id="PF00134">
    <property type="entry name" value="Cyclin_N"/>
    <property type="match status" value="1"/>
</dbReference>
<dbReference type="FunFam" id="1.10.472.10:FF:000013">
    <property type="entry name" value="Cyclin A1"/>
    <property type="match status" value="1"/>
</dbReference>
<evidence type="ECO:0000256" key="7">
    <source>
        <dbReference type="RuleBase" id="RU000383"/>
    </source>
</evidence>
<evidence type="ECO:0000256" key="3">
    <source>
        <dbReference type="ARBA" id="ARBA00022618"/>
    </source>
</evidence>
<feature type="region of interest" description="Disordered" evidence="8">
    <location>
        <begin position="180"/>
        <end position="205"/>
    </location>
</feature>
<gene>
    <name evidence="12" type="primary">LOC111006862</name>
</gene>
<keyword evidence="5" id="KW-0131">Cell cycle</keyword>
<evidence type="ECO:0000259" key="10">
    <source>
        <dbReference type="SMART" id="SM01332"/>
    </source>
</evidence>
<dbReference type="Pfam" id="PF02984">
    <property type="entry name" value="Cyclin_C"/>
    <property type="match status" value="1"/>
</dbReference>
<dbReference type="PROSITE" id="PS00292">
    <property type="entry name" value="CYCLINS"/>
    <property type="match status" value="1"/>
</dbReference>
<evidence type="ECO:0000256" key="6">
    <source>
        <dbReference type="ARBA" id="ARBA00032263"/>
    </source>
</evidence>
<keyword evidence="3" id="KW-0132">Cell division</keyword>
<dbReference type="InterPro" id="IPR046965">
    <property type="entry name" value="Cyclin_A/B-like"/>
</dbReference>
<dbReference type="GO" id="GO:0044772">
    <property type="term" value="P:mitotic cell cycle phase transition"/>
    <property type="evidence" value="ECO:0007669"/>
    <property type="project" value="InterPro"/>
</dbReference>
<dbReference type="FunFam" id="1.10.472.10:FF:000167">
    <property type="entry name" value="Mitotic cyclin 6"/>
    <property type="match status" value="1"/>
</dbReference>
<keyword evidence="4 7" id="KW-0195">Cyclin</keyword>
<dbReference type="PIRSF" id="PIRSF001771">
    <property type="entry name" value="Cyclin_A_B_D_E"/>
    <property type="match status" value="1"/>
</dbReference>
<dbReference type="InterPro" id="IPR006671">
    <property type="entry name" value="Cyclin_N"/>
</dbReference>
<dbReference type="GeneID" id="111006862"/>
<dbReference type="KEGG" id="mcha:111006862"/>
<name>A0A6J1C2P2_MOMCH</name>
<feature type="compositionally biased region" description="Basic and acidic residues" evidence="8">
    <location>
        <begin position="184"/>
        <end position="194"/>
    </location>
</feature>
<dbReference type="CDD" id="cd20506">
    <property type="entry name" value="CYCLIN_AtCycA-like_rpt2"/>
    <property type="match status" value="1"/>
</dbReference>
<organism evidence="11 12">
    <name type="scientific">Momordica charantia</name>
    <name type="common">Bitter gourd</name>
    <name type="synonym">Balsam pear</name>
    <dbReference type="NCBI Taxonomy" id="3673"/>
    <lineage>
        <taxon>Eukaryota</taxon>
        <taxon>Viridiplantae</taxon>
        <taxon>Streptophyta</taxon>
        <taxon>Embryophyta</taxon>
        <taxon>Tracheophyta</taxon>
        <taxon>Spermatophyta</taxon>
        <taxon>Magnoliopsida</taxon>
        <taxon>eudicotyledons</taxon>
        <taxon>Gunneridae</taxon>
        <taxon>Pentapetalae</taxon>
        <taxon>rosids</taxon>
        <taxon>fabids</taxon>
        <taxon>Cucurbitales</taxon>
        <taxon>Cucurbitaceae</taxon>
        <taxon>Momordiceae</taxon>
        <taxon>Momordica</taxon>
    </lineage>
</organism>
<evidence type="ECO:0000313" key="12">
    <source>
        <dbReference type="RefSeq" id="XP_022134678.1"/>
    </source>
</evidence>
<keyword evidence="11" id="KW-1185">Reference proteome</keyword>
<dbReference type="InterPro" id="IPR004367">
    <property type="entry name" value="Cyclin_C-dom"/>
</dbReference>
<dbReference type="Proteomes" id="UP000504603">
    <property type="component" value="Unplaced"/>
</dbReference>
<comment type="similarity">
    <text evidence="1">Belongs to the cyclin family. Cyclin AB subfamily.</text>
</comment>
<dbReference type="InterPro" id="IPR039361">
    <property type="entry name" value="Cyclin"/>
</dbReference>
<dbReference type="SUPFAM" id="SSF47954">
    <property type="entry name" value="Cyclin-like"/>
    <property type="match status" value="2"/>
</dbReference>
<evidence type="ECO:0000259" key="9">
    <source>
        <dbReference type="SMART" id="SM00385"/>
    </source>
</evidence>
<feature type="domain" description="Cyclin C-terminal" evidence="10">
    <location>
        <begin position="354"/>
        <end position="477"/>
    </location>
</feature>
<dbReference type="InterPro" id="IPR036915">
    <property type="entry name" value="Cyclin-like_sf"/>
</dbReference>
<evidence type="ECO:0000313" key="11">
    <source>
        <dbReference type="Proteomes" id="UP000504603"/>
    </source>
</evidence>
<dbReference type="RefSeq" id="XP_022134678.1">
    <property type="nucleotide sequence ID" value="XM_022278986.1"/>
</dbReference>
<dbReference type="GO" id="GO:0051301">
    <property type="term" value="P:cell division"/>
    <property type="evidence" value="ECO:0007669"/>
    <property type="project" value="UniProtKB-KW"/>
</dbReference>
<dbReference type="InterPro" id="IPR013763">
    <property type="entry name" value="Cyclin-like_dom"/>
</dbReference>
<evidence type="ECO:0000256" key="8">
    <source>
        <dbReference type="SAM" id="MobiDB-lite"/>
    </source>
</evidence>
<proteinExistence type="inferred from homology"/>
<dbReference type="SMART" id="SM00385">
    <property type="entry name" value="CYCLIN"/>
    <property type="match status" value="2"/>
</dbReference>
<dbReference type="GO" id="GO:0016538">
    <property type="term" value="F:cyclin-dependent protein serine/threonine kinase regulator activity"/>
    <property type="evidence" value="ECO:0007669"/>
    <property type="project" value="InterPro"/>
</dbReference>
<dbReference type="OrthoDB" id="5590282at2759"/>
<evidence type="ECO:0000256" key="5">
    <source>
        <dbReference type="ARBA" id="ARBA00023306"/>
    </source>
</evidence>
<reference evidence="12" key="1">
    <citation type="submission" date="2025-08" db="UniProtKB">
        <authorList>
            <consortium name="RefSeq"/>
        </authorList>
    </citation>
    <scope>IDENTIFICATION</scope>
    <source>
        <strain evidence="12">OHB3-1</strain>
    </source>
</reference>
<evidence type="ECO:0000256" key="4">
    <source>
        <dbReference type="ARBA" id="ARBA00023127"/>
    </source>
</evidence>
<dbReference type="PANTHER" id="PTHR10177">
    <property type="entry name" value="CYCLINS"/>
    <property type="match status" value="1"/>
</dbReference>
<dbReference type="CDD" id="cd20562">
    <property type="entry name" value="CYCLIN_AtCycA_like_rpt1"/>
    <property type="match status" value="1"/>
</dbReference>